<keyword evidence="8" id="KW-0456">Lyase</keyword>
<dbReference type="AlphaFoldDB" id="A0A450SS77"/>
<comment type="cofactor">
    <cofactor evidence="1">
        <name>[4Fe-4S] cluster</name>
        <dbReference type="ChEBI" id="CHEBI:49883"/>
    </cofactor>
</comment>
<sequence>MSYRRSMTITEKILAEHAGVESAIPGQNIWVDVDYLMTHDVFGPEVIRIFEDKFGDQARIWDPDKLVLIPDHYIFTNDSFANRNLAFLDVFAAKHDLKHYFPPHTDRYSGVCHVTLAEKGFNLPGALLLGTDSHTCTSGAFGMFSTGIGNTEAAFVMGKGRLWLKVPQSIKVQFDGPMPAYLMAKDLILHLIGDIGVDGATYKTLEFCGSTIEAMSIEERMTLCNMAVEAGAKNGIIAADEKTLDYIAPRAKGPFKCVRSDDEAEYVLVKQYDTSTIAPTVAKPHSPDDRAKASELDTMALDRAYVGSCTGGKIEDLTVAAGLLYGRRVAIDTFIVPATTDVEAALGTTTLRDKTLSEIFAEAGCKIGKPSCAACVGGPVGTFGRTQGAETVISSTNRNFPGRMGSGKSSIYLASPLTVTASALTGKITDPRTIMEKQSWE</sequence>
<dbReference type="PANTHER" id="PTHR43822">
    <property type="entry name" value="HOMOACONITASE, MITOCHONDRIAL-RELATED"/>
    <property type="match status" value="1"/>
</dbReference>
<dbReference type="PRINTS" id="PR00415">
    <property type="entry name" value="ACONITASE"/>
</dbReference>
<dbReference type="SUPFAM" id="SSF53732">
    <property type="entry name" value="Aconitase iron-sulfur domain"/>
    <property type="match status" value="1"/>
</dbReference>
<evidence type="ECO:0000256" key="8">
    <source>
        <dbReference type="ARBA" id="ARBA00023239"/>
    </source>
</evidence>
<evidence type="ECO:0000256" key="7">
    <source>
        <dbReference type="ARBA" id="ARBA00023014"/>
    </source>
</evidence>
<evidence type="ECO:0000256" key="5">
    <source>
        <dbReference type="ARBA" id="ARBA00022723"/>
    </source>
</evidence>
<dbReference type="InterPro" id="IPR033941">
    <property type="entry name" value="IPMI_cat"/>
</dbReference>
<keyword evidence="3" id="KW-0028">Amino-acid biosynthesis</keyword>
<dbReference type="InterPro" id="IPR015931">
    <property type="entry name" value="Acnase/IPM_dHydase_lsu_aba_1/3"/>
</dbReference>
<evidence type="ECO:0000256" key="6">
    <source>
        <dbReference type="ARBA" id="ARBA00023004"/>
    </source>
</evidence>
<dbReference type="PANTHER" id="PTHR43822:SF2">
    <property type="entry name" value="HOMOACONITASE, MITOCHONDRIAL"/>
    <property type="match status" value="1"/>
</dbReference>
<keyword evidence="7" id="KW-0411">Iron-sulfur</keyword>
<keyword evidence="5" id="KW-0479">Metal-binding</keyword>
<dbReference type="InterPro" id="IPR036008">
    <property type="entry name" value="Aconitase_4Fe-4S_dom"/>
</dbReference>
<protein>
    <submittedName>
        <fullName evidence="12">3-isopropylmalate/(R)-2-methylmalate dehydratase large subunit</fullName>
    </submittedName>
</protein>
<accession>A0A450SS77</accession>
<dbReference type="InterPro" id="IPR001030">
    <property type="entry name" value="Acoase/IPM_deHydtase_lsu_aba"/>
</dbReference>
<proteinExistence type="predicted"/>
<evidence type="ECO:0000256" key="9">
    <source>
        <dbReference type="ARBA" id="ARBA00023304"/>
    </source>
</evidence>
<gene>
    <name evidence="12" type="ORF">BECKFM1743A_GA0114220_101783</name>
    <name evidence="13" type="ORF">BECKFM1743B_GA0114221_103963</name>
    <name evidence="11" type="ORF">BECKFM1743C_GA0114222_100996</name>
</gene>
<organism evidence="12">
    <name type="scientific">Candidatus Kentrum sp. FM</name>
    <dbReference type="NCBI Taxonomy" id="2126340"/>
    <lineage>
        <taxon>Bacteria</taxon>
        <taxon>Pseudomonadati</taxon>
        <taxon>Pseudomonadota</taxon>
        <taxon>Gammaproteobacteria</taxon>
        <taxon>Candidatus Kentrum</taxon>
    </lineage>
</organism>
<evidence type="ECO:0000259" key="10">
    <source>
        <dbReference type="Pfam" id="PF00330"/>
    </source>
</evidence>
<evidence type="ECO:0000256" key="2">
    <source>
        <dbReference type="ARBA" id="ARBA00011271"/>
    </source>
</evidence>
<dbReference type="EMBL" id="CAADEZ010000178">
    <property type="protein sequence ID" value="VFJ56914.1"/>
    <property type="molecule type" value="Genomic_DNA"/>
</dbReference>
<dbReference type="GO" id="GO:0003861">
    <property type="term" value="F:3-isopropylmalate dehydratase activity"/>
    <property type="evidence" value="ECO:0007669"/>
    <property type="project" value="InterPro"/>
</dbReference>
<evidence type="ECO:0000313" key="12">
    <source>
        <dbReference type="EMBL" id="VFJ56914.1"/>
    </source>
</evidence>
<dbReference type="CDD" id="cd01583">
    <property type="entry name" value="IPMI"/>
    <property type="match status" value="1"/>
</dbReference>
<dbReference type="GO" id="GO:0046872">
    <property type="term" value="F:metal ion binding"/>
    <property type="evidence" value="ECO:0007669"/>
    <property type="project" value="UniProtKB-KW"/>
</dbReference>
<keyword evidence="9" id="KW-0100">Branched-chain amino acid biosynthesis</keyword>
<dbReference type="EMBL" id="CAADFL010000396">
    <property type="protein sequence ID" value="VFK15966.1"/>
    <property type="molecule type" value="Genomic_DNA"/>
</dbReference>
<evidence type="ECO:0000313" key="11">
    <source>
        <dbReference type="EMBL" id="VFJ51632.1"/>
    </source>
</evidence>
<dbReference type="EMBL" id="CAADFA010000099">
    <property type="protein sequence ID" value="VFJ51632.1"/>
    <property type="molecule type" value="Genomic_DNA"/>
</dbReference>
<reference evidence="12" key="1">
    <citation type="submission" date="2019-02" db="EMBL/GenBank/DDBJ databases">
        <authorList>
            <person name="Gruber-Vodicka R. H."/>
            <person name="Seah K. B. B."/>
        </authorList>
    </citation>
    <scope>NUCLEOTIDE SEQUENCE</scope>
    <source>
        <strain evidence="12">BECK_BZ163</strain>
        <strain evidence="13">BECK_BZ164</strain>
        <strain evidence="11">BECK_BZ165</strain>
    </source>
</reference>
<name>A0A450SS77_9GAMM</name>
<evidence type="ECO:0000256" key="1">
    <source>
        <dbReference type="ARBA" id="ARBA00001966"/>
    </source>
</evidence>
<evidence type="ECO:0000256" key="4">
    <source>
        <dbReference type="ARBA" id="ARBA00022485"/>
    </source>
</evidence>
<keyword evidence="4" id="KW-0004">4Fe-4S</keyword>
<dbReference type="NCBIfam" id="TIGR01343">
    <property type="entry name" value="hacA_fam"/>
    <property type="match status" value="1"/>
</dbReference>
<dbReference type="InterPro" id="IPR006251">
    <property type="entry name" value="Homoacnase/IPMdehydase_lsu"/>
</dbReference>
<evidence type="ECO:0000313" key="13">
    <source>
        <dbReference type="EMBL" id="VFK15966.1"/>
    </source>
</evidence>
<comment type="subunit">
    <text evidence="2">Heterodimer of LeuC and LeuD.</text>
</comment>
<dbReference type="GO" id="GO:0009098">
    <property type="term" value="P:L-leucine biosynthetic process"/>
    <property type="evidence" value="ECO:0007669"/>
    <property type="project" value="UniProtKB-KW"/>
</dbReference>
<dbReference type="InterPro" id="IPR018136">
    <property type="entry name" value="Aconitase_4Fe-4S_BS"/>
</dbReference>
<dbReference type="InterPro" id="IPR050067">
    <property type="entry name" value="IPM_dehydratase_rel_enz"/>
</dbReference>
<dbReference type="Gene3D" id="3.30.499.10">
    <property type="entry name" value="Aconitase, domain 3"/>
    <property type="match status" value="2"/>
</dbReference>
<evidence type="ECO:0000256" key="3">
    <source>
        <dbReference type="ARBA" id="ARBA00022430"/>
    </source>
</evidence>
<dbReference type="PROSITE" id="PS01244">
    <property type="entry name" value="ACONITASE_2"/>
    <property type="match status" value="1"/>
</dbReference>
<dbReference type="GO" id="GO:0051539">
    <property type="term" value="F:4 iron, 4 sulfur cluster binding"/>
    <property type="evidence" value="ECO:0007669"/>
    <property type="project" value="UniProtKB-KW"/>
</dbReference>
<keyword evidence="6" id="KW-0408">Iron</keyword>
<keyword evidence="3" id="KW-0432">Leucine biosynthesis</keyword>
<dbReference type="Pfam" id="PF00330">
    <property type="entry name" value="Aconitase"/>
    <property type="match status" value="1"/>
</dbReference>
<feature type="domain" description="Aconitase/3-isopropylmalate dehydratase large subunit alpha/beta/alpha" evidence="10">
    <location>
        <begin position="11"/>
        <end position="295"/>
    </location>
</feature>
<dbReference type="NCBIfam" id="NF001614">
    <property type="entry name" value="PRK00402.1"/>
    <property type="match status" value="1"/>
</dbReference>